<name>A0ABT9XDF0_9BACL</name>
<evidence type="ECO:0000259" key="5">
    <source>
        <dbReference type="PROSITE" id="PS00662"/>
    </source>
</evidence>
<dbReference type="InterPro" id="IPR003593">
    <property type="entry name" value="AAA+_ATPase"/>
</dbReference>
<dbReference type="Gene3D" id="3.30.450.90">
    <property type="match status" value="1"/>
</dbReference>
<feature type="domain" description="Bacterial type II secretion system protein E" evidence="5">
    <location>
        <begin position="211"/>
        <end position="225"/>
    </location>
</feature>
<gene>
    <name evidence="6" type="ORF">J2S03_000135</name>
</gene>
<dbReference type="PANTHER" id="PTHR30258">
    <property type="entry name" value="TYPE II SECRETION SYSTEM PROTEIN GSPE-RELATED"/>
    <property type="match status" value="1"/>
</dbReference>
<comment type="caution">
    <text evidence="6">The sequence shown here is derived from an EMBL/GenBank/DDBJ whole genome shotgun (WGS) entry which is preliminary data.</text>
</comment>
<dbReference type="SMART" id="SM00382">
    <property type="entry name" value="AAA"/>
    <property type="match status" value="1"/>
</dbReference>
<organism evidence="6 7">
    <name type="scientific">Alicyclobacillus cycloheptanicus</name>
    <dbReference type="NCBI Taxonomy" id="1457"/>
    <lineage>
        <taxon>Bacteria</taxon>
        <taxon>Bacillati</taxon>
        <taxon>Bacillota</taxon>
        <taxon>Bacilli</taxon>
        <taxon>Bacillales</taxon>
        <taxon>Alicyclobacillaceae</taxon>
        <taxon>Alicyclobacillus</taxon>
    </lineage>
</organism>
<sequence length="385" mass="40599">MEELSAVILLQRILDDAVARSASDVHLHVVEGDLNVMFRVNGGMEPFVRVPDPAGTVVRRIKALARLDVSETRVPQDGAFQWVTDAAQGEEGQHCDVRVAVVPTVGGETAVLRLFVRGGAAPSLADLGLTAAQLAVVRGLLRSASGMILVAGSTGSGKTTTLYAMLQALAAEGRRVVSIEDPVEMHRPEWQQMEVRERLGVTFDVGVRAVLRQDPDVIMIGEIRDEATARAALRAAMTGHLVLTTTHAHDLVGAAARLVDLGLARESLGDVLRGVVLQALVHADCALCTGQGCDACAGTGRGNRRKAVFQIEPMDPVFAARLASGASWAELRGWYDTVADNGGTPHRPPHRAPGSPVGRARTPGQPPDLPPASARTPQAPLGGDA</sequence>
<dbReference type="Gene3D" id="3.40.50.300">
    <property type="entry name" value="P-loop containing nucleotide triphosphate hydrolases"/>
    <property type="match status" value="1"/>
</dbReference>
<proteinExistence type="inferred from homology"/>
<dbReference type="CDD" id="cd01129">
    <property type="entry name" value="PulE-GspE-like"/>
    <property type="match status" value="1"/>
</dbReference>
<dbReference type="SUPFAM" id="SSF52540">
    <property type="entry name" value="P-loop containing nucleoside triphosphate hydrolases"/>
    <property type="match status" value="1"/>
</dbReference>
<feature type="region of interest" description="Disordered" evidence="4">
    <location>
        <begin position="339"/>
        <end position="385"/>
    </location>
</feature>
<dbReference type="PANTHER" id="PTHR30258:SF2">
    <property type="entry name" value="COMG OPERON PROTEIN 1"/>
    <property type="match status" value="1"/>
</dbReference>
<evidence type="ECO:0000313" key="7">
    <source>
        <dbReference type="Proteomes" id="UP001232973"/>
    </source>
</evidence>
<dbReference type="RefSeq" id="WP_274455735.1">
    <property type="nucleotide sequence ID" value="NZ_CP067097.1"/>
</dbReference>
<dbReference type="PROSITE" id="PS00662">
    <property type="entry name" value="T2SP_E"/>
    <property type="match status" value="1"/>
</dbReference>
<evidence type="ECO:0000256" key="4">
    <source>
        <dbReference type="SAM" id="MobiDB-lite"/>
    </source>
</evidence>
<dbReference type="InterPro" id="IPR027417">
    <property type="entry name" value="P-loop_NTPase"/>
</dbReference>
<evidence type="ECO:0000256" key="2">
    <source>
        <dbReference type="ARBA" id="ARBA00022741"/>
    </source>
</evidence>
<keyword evidence="2" id="KW-0547">Nucleotide-binding</keyword>
<dbReference type="Pfam" id="PF00437">
    <property type="entry name" value="T2SSE"/>
    <property type="match status" value="1"/>
</dbReference>
<dbReference type="InterPro" id="IPR001482">
    <property type="entry name" value="T2SS/T4SS_dom"/>
</dbReference>
<evidence type="ECO:0000256" key="1">
    <source>
        <dbReference type="ARBA" id="ARBA00006611"/>
    </source>
</evidence>
<evidence type="ECO:0000313" key="6">
    <source>
        <dbReference type="EMBL" id="MDQ0188331.1"/>
    </source>
</evidence>
<evidence type="ECO:0000256" key="3">
    <source>
        <dbReference type="ARBA" id="ARBA00022840"/>
    </source>
</evidence>
<keyword evidence="7" id="KW-1185">Reference proteome</keyword>
<reference evidence="6 7" key="1">
    <citation type="submission" date="2023-07" db="EMBL/GenBank/DDBJ databases">
        <title>Genomic Encyclopedia of Type Strains, Phase IV (KMG-IV): sequencing the most valuable type-strain genomes for metagenomic binning, comparative biology and taxonomic classification.</title>
        <authorList>
            <person name="Goeker M."/>
        </authorList>
    </citation>
    <scope>NUCLEOTIDE SEQUENCE [LARGE SCALE GENOMIC DNA]</scope>
    <source>
        <strain evidence="6 7">DSM 4006</strain>
    </source>
</reference>
<comment type="similarity">
    <text evidence="1">Belongs to the GSP E family.</text>
</comment>
<dbReference type="EMBL" id="JAUSTP010000001">
    <property type="protein sequence ID" value="MDQ0188331.1"/>
    <property type="molecule type" value="Genomic_DNA"/>
</dbReference>
<dbReference type="Proteomes" id="UP001232973">
    <property type="component" value="Unassembled WGS sequence"/>
</dbReference>
<keyword evidence="3" id="KW-0067">ATP-binding</keyword>
<accession>A0ABT9XDF0</accession>
<protein>
    <submittedName>
        <fullName evidence="6">Type II secretory ATPase GspE/PulE/Tfp pilus assembly ATPase PilB-like protein</fullName>
    </submittedName>
</protein>